<feature type="transmembrane region" description="Helical" evidence="7">
    <location>
        <begin position="109"/>
        <end position="125"/>
    </location>
</feature>
<evidence type="ECO:0000259" key="9">
    <source>
        <dbReference type="Pfam" id="PF00662"/>
    </source>
</evidence>
<feature type="transmembrane region" description="Helical" evidence="7">
    <location>
        <begin position="315"/>
        <end position="338"/>
    </location>
</feature>
<feature type="transmembrane region" description="Helical" evidence="7">
    <location>
        <begin position="290"/>
        <end position="309"/>
    </location>
</feature>
<dbReference type="GO" id="GO:0042773">
    <property type="term" value="P:ATP synthesis coupled electron transport"/>
    <property type="evidence" value="ECO:0007669"/>
    <property type="project" value="InterPro"/>
</dbReference>
<evidence type="ECO:0000256" key="6">
    <source>
        <dbReference type="ARBA" id="ARBA00023136"/>
    </source>
</evidence>
<keyword evidence="2" id="KW-1003">Cell membrane</keyword>
<proteinExistence type="predicted"/>
<feature type="domain" description="NADH:quinone oxidoreductase/Mrp antiporter transmembrane" evidence="8">
    <location>
        <begin position="126"/>
        <end position="409"/>
    </location>
</feature>
<dbReference type="EMBL" id="LAZR01037151">
    <property type="protein sequence ID" value="KKL22957.1"/>
    <property type="molecule type" value="Genomic_DNA"/>
</dbReference>
<feature type="transmembrane region" description="Helical" evidence="7">
    <location>
        <begin position="72"/>
        <end position="97"/>
    </location>
</feature>
<feature type="transmembrane region" description="Helical" evidence="7">
    <location>
        <begin position="6"/>
        <end position="23"/>
    </location>
</feature>
<name>A0A0F9C9G3_9ZZZZ</name>
<evidence type="ECO:0000259" key="8">
    <source>
        <dbReference type="Pfam" id="PF00361"/>
    </source>
</evidence>
<gene>
    <name evidence="10" type="ORF">LCGC14_2430210</name>
</gene>
<dbReference type="InterPro" id="IPR003918">
    <property type="entry name" value="NADH_UbQ_OxRdtase"/>
</dbReference>
<feature type="transmembrane region" description="Helical" evidence="7">
    <location>
        <begin position="394"/>
        <end position="414"/>
    </location>
</feature>
<dbReference type="PRINTS" id="PR01437">
    <property type="entry name" value="NUOXDRDTASE4"/>
</dbReference>
<dbReference type="Pfam" id="PF00361">
    <property type="entry name" value="Proton_antipo_M"/>
    <property type="match status" value="1"/>
</dbReference>
<keyword evidence="5" id="KW-0560">Oxidoreductase</keyword>
<dbReference type="GO" id="GO:0008137">
    <property type="term" value="F:NADH dehydrogenase (ubiquinone) activity"/>
    <property type="evidence" value="ECO:0007669"/>
    <property type="project" value="InterPro"/>
</dbReference>
<dbReference type="AlphaFoldDB" id="A0A0F9C9G3"/>
<evidence type="ECO:0000313" key="10">
    <source>
        <dbReference type="EMBL" id="KKL22957.1"/>
    </source>
</evidence>
<evidence type="ECO:0000256" key="3">
    <source>
        <dbReference type="ARBA" id="ARBA00022692"/>
    </source>
</evidence>
<evidence type="ECO:0000256" key="5">
    <source>
        <dbReference type="ARBA" id="ARBA00023002"/>
    </source>
</evidence>
<dbReference type="InterPro" id="IPR052175">
    <property type="entry name" value="ComplexI-like_HydComp"/>
</dbReference>
<comment type="subcellular location">
    <subcellularLocation>
        <location evidence="1">Cell membrane</location>
        <topology evidence="1">Multi-pass membrane protein</topology>
    </subcellularLocation>
</comment>
<evidence type="ECO:0008006" key="11">
    <source>
        <dbReference type="Google" id="ProtNLM"/>
    </source>
</evidence>
<comment type="caution">
    <text evidence="10">The sequence shown here is derived from an EMBL/GenBank/DDBJ whole genome shotgun (WGS) entry which is preliminary data.</text>
</comment>
<dbReference type="PANTHER" id="PTHR42682">
    <property type="entry name" value="HYDROGENASE-4 COMPONENT F"/>
    <property type="match status" value="1"/>
</dbReference>
<feature type="transmembrane region" description="Helical" evidence="7">
    <location>
        <begin position="435"/>
        <end position="455"/>
    </location>
</feature>
<evidence type="ECO:0000256" key="4">
    <source>
        <dbReference type="ARBA" id="ARBA00022989"/>
    </source>
</evidence>
<dbReference type="Pfam" id="PF00662">
    <property type="entry name" value="Proton_antipo_N"/>
    <property type="match status" value="1"/>
</dbReference>
<feature type="transmembrane region" description="Helical" evidence="7">
    <location>
        <begin position="359"/>
        <end position="382"/>
    </location>
</feature>
<keyword evidence="4 7" id="KW-1133">Transmembrane helix</keyword>
<keyword evidence="3 7" id="KW-0812">Transmembrane</keyword>
<dbReference type="PANTHER" id="PTHR42682:SF4">
    <property type="entry name" value="NADH-UBIQUINONE_PLASTOQUINONE"/>
    <property type="match status" value="1"/>
</dbReference>
<evidence type="ECO:0000256" key="1">
    <source>
        <dbReference type="ARBA" id="ARBA00004651"/>
    </source>
</evidence>
<dbReference type="InterPro" id="IPR001516">
    <property type="entry name" value="Proton_antipo_N"/>
</dbReference>
<feature type="transmembrane region" description="Helical" evidence="7">
    <location>
        <begin position="30"/>
        <end position="52"/>
    </location>
</feature>
<organism evidence="10">
    <name type="scientific">marine sediment metagenome</name>
    <dbReference type="NCBI Taxonomy" id="412755"/>
    <lineage>
        <taxon>unclassified sequences</taxon>
        <taxon>metagenomes</taxon>
        <taxon>ecological metagenomes</taxon>
    </lineage>
</organism>
<sequence>MADTYLILSIFVPLLGSILCLLFPKKVRDFWALIVVLLSFIFLLFLISPIMGEEVIRINLVSQNGRFFSLSFLADGISLIFALVFSFIGVIALIYSLTYMKSYDNQREYYFMIPLIIASLIGVAFSENLILLYIFWEIAALATWRLVGFYREKNIVRIADKTFLMTFLGSSFMLLGFILLYNQTGTLSITQLKGMEISDLNGILFLIFLGIIAKSACLPIHSWLAEAHPVAPSPMSAILSGVEVEVGLFAFLRLFGDTFNWSGSWILWLAVISSLVGAGAALREKDIKRIIAYSTVSQVGYILLGFALLSKIGFLAGLLYFITHAVAKAGLFLGAGAVEQQYKERDIDKLGGLMKTMPLTGIGFLFCSLSIMGLPPFGGFYAKLMVILATVEEGHFFIAALAVFAAILTMLYLFRLFNGIFLGQGTLGRAPFKKWSMVGCVLFLGIISLVIGIFVSQILGLPNIAVANIFK</sequence>
<reference evidence="10" key="1">
    <citation type="journal article" date="2015" name="Nature">
        <title>Complex archaea that bridge the gap between prokaryotes and eukaryotes.</title>
        <authorList>
            <person name="Spang A."/>
            <person name="Saw J.H."/>
            <person name="Jorgensen S.L."/>
            <person name="Zaremba-Niedzwiedzka K."/>
            <person name="Martijn J."/>
            <person name="Lind A.E."/>
            <person name="van Eijk R."/>
            <person name="Schleper C."/>
            <person name="Guy L."/>
            <person name="Ettema T.J."/>
        </authorList>
    </citation>
    <scope>NUCLEOTIDE SEQUENCE</scope>
</reference>
<feature type="transmembrane region" description="Helical" evidence="7">
    <location>
        <begin position="162"/>
        <end position="182"/>
    </location>
</feature>
<keyword evidence="6 7" id="KW-0472">Membrane</keyword>
<dbReference type="GO" id="GO:0005886">
    <property type="term" value="C:plasma membrane"/>
    <property type="evidence" value="ECO:0007669"/>
    <property type="project" value="UniProtKB-SubCell"/>
</dbReference>
<dbReference type="InterPro" id="IPR001750">
    <property type="entry name" value="ND/Mrp_TM"/>
</dbReference>
<evidence type="ECO:0000256" key="2">
    <source>
        <dbReference type="ARBA" id="ARBA00022475"/>
    </source>
</evidence>
<accession>A0A0F9C9G3</accession>
<evidence type="ECO:0000256" key="7">
    <source>
        <dbReference type="SAM" id="Phobius"/>
    </source>
</evidence>
<feature type="domain" description="NADH-Ubiquinone oxidoreductase (complex I) chain 5 N-terminal" evidence="9">
    <location>
        <begin position="68"/>
        <end position="110"/>
    </location>
</feature>
<dbReference type="GO" id="GO:0016491">
    <property type="term" value="F:oxidoreductase activity"/>
    <property type="evidence" value="ECO:0007669"/>
    <property type="project" value="UniProtKB-KW"/>
</dbReference>
<protein>
    <recommendedName>
        <fullName evidence="11">NADH:quinone oxidoreductase/Mrp antiporter membrane subunit domain-containing protein</fullName>
    </recommendedName>
</protein>
<feature type="transmembrane region" description="Helical" evidence="7">
    <location>
        <begin position="202"/>
        <end position="225"/>
    </location>
</feature>
<feature type="transmembrane region" description="Helical" evidence="7">
    <location>
        <begin position="262"/>
        <end position="283"/>
    </location>
</feature>